<dbReference type="Gene3D" id="3.40.50.720">
    <property type="entry name" value="NAD(P)-binding Rossmann-like Domain"/>
    <property type="match status" value="1"/>
</dbReference>
<comment type="similarity">
    <text evidence="1">Belongs to the Gfo/Idh/MocA family.</text>
</comment>
<dbReference type="GO" id="GO:0000166">
    <property type="term" value="F:nucleotide binding"/>
    <property type="evidence" value="ECO:0007669"/>
    <property type="project" value="InterPro"/>
</dbReference>
<comment type="catalytic activity">
    <reaction evidence="10">
        <text>D-xylose + NADP(+) = D-xylono-1,5-lactone + NADPH + H(+)</text>
        <dbReference type="Rhea" id="RHEA:22000"/>
        <dbReference type="ChEBI" id="CHEBI:15378"/>
        <dbReference type="ChEBI" id="CHEBI:15867"/>
        <dbReference type="ChEBI" id="CHEBI:53455"/>
        <dbReference type="ChEBI" id="CHEBI:57783"/>
        <dbReference type="ChEBI" id="CHEBI:58349"/>
        <dbReference type="EC" id="1.1.1.179"/>
    </reaction>
</comment>
<evidence type="ECO:0000313" key="14">
    <source>
        <dbReference type="Proteomes" id="UP000092461"/>
    </source>
</evidence>
<dbReference type="Pfam" id="PF01408">
    <property type="entry name" value="GFO_IDH_MocA"/>
    <property type="match status" value="1"/>
</dbReference>
<keyword evidence="2" id="KW-0560">Oxidoreductase</keyword>
<evidence type="ECO:0000256" key="9">
    <source>
        <dbReference type="ARBA" id="ARBA00047423"/>
    </source>
</evidence>
<protein>
    <recommendedName>
        <fullName evidence="5">Trans-1,2-dihydrobenzene-1,2-diol dehydrogenase</fullName>
        <ecNumber evidence="4">1.1.1.179</ecNumber>
        <ecNumber evidence="3">1.3.1.20</ecNumber>
    </recommendedName>
    <alternativeName>
        <fullName evidence="8">D-xylose 1-dehydrogenase</fullName>
    </alternativeName>
    <alternativeName>
        <fullName evidence="7">D-xylose-NADP dehydrogenase</fullName>
    </alternativeName>
    <alternativeName>
        <fullName evidence="6">Dimeric dihydrodiol dehydrogenase</fullName>
    </alternativeName>
</protein>
<proteinExistence type="inferred from homology"/>
<dbReference type="SUPFAM" id="SSF51735">
    <property type="entry name" value="NAD(P)-binding Rossmann-fold domains"/>
    <property type="match status" value="1"/>
</dbReference>
<dbReference type="Pfam" id="PF22725">
    <property type="entry name" value="GFO_IDH_MocA_C3"/>
    <property type="match status" value="1"/>
</dbReference>
<dbReference type="InterPro" id="IPR036291">
    <property type="entry name" value="NAD(P)-bd_dom_sf"/>
</dbReference>
<name>A0A1B0CWQ5_LUTLO</name>
<evidence type="ECO:0000256" key="5">
    <source>
        <dbReference type="ARBA" id="ARBA00040603"/>
    </source>
</evidence>
<dbReference type="EC" id="1.3.1.20" evidence="3"/>
<dbReference type="InterPro" id="IPR000683">
    <property type="entry name" value="Gfo/Idh/MocA-like_OxRdtase_N"/>
</dbReference>
<evidence type="ECO:0000256" key="8">
    <source>
        <dbReference type="ARBA" id="ARBA00043025"/>
    </source>
</evidence>
<dbReference type="InterPro" id="IPR050984">
    <property type="entry name" value="Gfo/Idh/MocA_domain"/>
</dbReference>
<evidence type="ECO:0000256" key="10">
    <source>
        <dbReference type="ARBA" id="ARBA00049233"/>
    </source>
</evidence>
<dbReference type="SUPFAM" id="SSF55347">
    <property type="entry name" value="Glyceraldehyde-3-phosphate dehydrogenase-like, C-terminal domain"/>
    <property type="match status" value="1"/>
</dbReference>
<feature type="domain" description="GFO/IDH/MocA-like oxidoreductase" evidence="12">
    <location>
        <begin position="132"/>
        <end position="244"/>
    </location>
</feature>
<sequence length="308" mass="34431">MALKWGIVTTGLIAHDFVNAVSTLPANEHEVVAVAAREKSKAEEFAKTHGIPRAYEGYEAVAKDPEVEVVYVATLNTTHYAVAMQMLEHGKHVLCEKPLCMNEKEARKLITFAESKKLFIMEAIWSRFFPSYQYLKRQIDAGTLGEIKEVNVTFGFHLDADRVQQKKLGGGTILDLGVYTIQVSQWAFREPPKEIKATGKLNDDGVDIEMKAELIYSNGVAKIQTSATKKLKNEAVIIGTKGQITARHPHFNFPNSCGLRYEAEEVRKCITAGQLQSDHVSHNESLIIAKIEDELRRQIGVKYDADSQ</sequence>
<dbReference type="EMBL" id="AJWK01032758">
    <property type="status" value="NOT_ANNOTATED_CDS"/>
    <property type="molecule type" value="Genomic_DNA"/>
</dbReference>
<dbReference type="EC" id="1.1.1.179" evidence="4"/>
<dbReference type="VEuPathDB" id="VectorBase:LLOJ009439"/>
<feature type="domain" description="Gfo/Idh/MocA-like oxidoreductase N-terminal" evidence="11">
    <location>
        <begin position="4"/>
        <end position="121"/>
    </location>
</feature>
<dbReference type="VEuPathDB" id="VectorBase:LLONM1_003390"/>
<keyword evidence="14" id="KW-1185">Reference proteome</keyword>
<organism evidence="13 14">
    <name type="scientific">Lutzomyia longipalpis</name>
    <name type="common">Sand fly</name>
    <dbReference type="NCBI Taxonomy" id="7200"/>
    <lineage>
        <taxon>Eukaryota</taxon>
        <taxon>Metazoa</taxon>
        <taxon>Ecdysozoa</taxon>
        <taxon>Arthropoda</taxon>
        <taxon>Hexapoda</taxon>
        <taxon>Insecta</taxon>
        <taxon>Pterygota</taxon>
        <taxon>Neoptera</taxon>
        <taxon>Endopterygota</taxon>
        <taxon>Diptera</taxon>
        <taxon>Nematocera</taxon>
        <taxon>Psychodoidea</taxon>
        <taxon>Psychodidae</taxon>
        <taxon>Lutzomyia</taxon>
        <taxon>Lutzomyia</taxon>
    </lineage>
</organism>
<dbReference type="GO" id="GO:0047837">
    <property type="term" value="F:D-xylose 1-dehydrogenase (NADP+) activity"/>
    <property type="evidence" value="ECO:0007669"/>
    <property type="project" value="UniProtKB-EC"/>
</dbReference>
<evidence type="ECO:0000256" key="2">
    <source>
        <dbReference type="ARBA" id="ARBA00023002"/>
    </source>
</evidence>
<comment type="catalytic activity">
    <reaction evidence="9">
        <text>(1R,2R)-1,2-dihydrobenzene-1,2-diol + NADP(+) = catechol + NADPH + H(+)</text>
        <dbReference type="Rhea" id="RHEA:16729"/>
        <dbReference type="ChEBI" id="CHEBI:10702"/>
        <dbReference type="ChEBI" id="CHEBI:15378"/>
        <dbReference type="ChEBI" id="CHEBI:18135"/>
        <dbReference type="ChEBI" id="CHEBI:57783"/>
        <dbReference type="ChEBI" id="CHEBI:58349"/>
        <dbReference type="EC" id="1.3.1.20"/>
    </reaction>
</comment>
<dbReference type="PANTHER" id="PTHR22604:SF105">
    <property type="entry name" value="TRANS-1,2-DIHYDROBENZENE-1,2-DIOL DEHYDROGENASE"/>
    <property type="match status" value="1"/>
</dbReference>
<accession>A0A1B0CWQ5</accession>
<evidence type="ECO:0000256" key="3">
    <source>
        <dbReference type="ARBA" id="ARBA00038853"/>
    </source>
</evidence>
<evidence type="ECO:0000259" key="11">
    <source>
        <dbReference type="Pfam" id="PF01408"/>
    </source>
</evidence>
<evidence type="ECO:0000256" key="4">
    <source>
        <dbReference type="ARBA" id="ARBA00038984"/>
    </source>
</evidence>
<dbReference type="Proteomes" id="UP000092461">
    <property type="component" value="Unassembled WGS sequence"/>
</dbReference>
<evidence type="ECO:0000256" key="7">
    <source>
        <dbReference type="ARBA" id="ARBA00042988"/>
    </source>
</evidence>
<dbReference type="GO" id="GO:0047115">
    <property type="term" value="F:trans-1,2-dihydrobenzene-1,2-diol dehydrogenase activity"/>
    <property type="evidence" value="ECO:0007669"/>
    <property type="project" value="UniProtKB-EC"/>
</dbReference>
<dbReference type="AlphaFoldDB" id="A0A1B0CWQ5"/>
<evidence type="ECO:0000256" key="6">
    <source>
        <dbReference type="ARBA" id="ARBA00042926"/>
    </source>
</evidence>
<reference evidence="13" key="1">
    <citation type="submission" date="2020-05" db="UniProtKB">
        <authorList>
            <consortium name="EnsemblMetazoa"/>
        </authorList>
    </citation>
    <scope>IDENTIFICATION</scope>
    <source>
        <strain evidence="13">Jacobina</strain>
    </source>
</reference>
<evidence type="ECO:0000313" key="13">
    <source>
        <dbReference type="EnsemblMetazoa" id="LLOJ009439-PA"/>
    </source>
</evidence>
<dbReference type="InterPro" id="IPR055170">
    <property type="entry name" value="GFO_IDH_MocA-like_dom"/>
</dbReference>
<dbReference type="PANTHER" id="PTHR22604">
    <property type="entry name" value="OXIDOREDUCTASES"/>
    <property type="match status" value="1"/>
</dbReference>
<dbReference type="EnsemblMetazoa" id="LLOJ009439-RA">
    <property type="protein sequence ID" value="LLOJ009439-PA"/>
    <property type="gene ID" value="LLOJ009439"/>
</dbReference>
<evidence type="ECO:0000256" key="1">
    <source>
        <dbReference type="ARBA" id="ARBA00010928"/>
    </source>
</evidence>
<dbReference type="Gene3D" id="3.30.360.10">
    <property type="entry name" value="Dihydrodipicolinate Reductase, domain 2"/>
    <property type="match status" value="1"/>
</dbReference>
<evidence type="ECO:0000259" key="12">
    <source>
        <dbReference type="Pfam" id="PF22725"/>
    </source>
</evidence>